<dbReference type="Proteomes" id="UP000305067">
    <property type="component" value="Unassembled WGS sequence"/>
</dbReference>
<evidence type="ECO:0000313" key="1">
    <source>
        <dbReference type="EMBL" id="TFK96775.1"/>
    </source>
</evidence>
<reference evidence="1 2" key="1">
    <citation type="journal article" date="2019" name="Nat. Ecol. Evol.">
        <title>Megaphylogeny resolves global patterns of mushroom evolution.</title>
        <authorList>
            <person name="Varga T."/>
            <person name="Krizsan K."/>
            <person name="Foldi C."/>
            <person name="Dima B."/>
            <person name="Sanchez-Garcia M."/>
            <person name="Sanchez-Ramirez S."/>
            <person name="Szollosi G.J."/>
            <person name="Szarkandi J.G."/>
            <person name="Papp V."/>
            <person name="Albert L."/>
            <person name="Andreopoulos W."/>
            <person name="Angelini C."/>
            <person name="Antonin V."/>
            <person name="Barry K.W."/>
            <person name="Bougher N.L."/>
            <person name="Buchanan P."/>
            <person name="Buyck B."/>
            <person name="Bense V."/>
            <person name="Catcheside P."/>
            <person name="Chovatia M."/>
            <person name="Cooper J."/>
            <person name="Damon W."/>
            <person name="Desjardin D."/>
            <person name="Finy P."/>
            <person name="Geml J."/>
            <person name="Haridas S."/>
            <person name="Hughes K."/>
            <person name="Justo A."/>
            <person name="Karasinski D."/>
            <person name="Kautmanova I."/>
            <person name="Kiss B."/>
            <person name="Kocsube S."/>
            <person name="Kotiranta H."/>
            <person name="LaButti K.M."/>
            <person name="Lechner B.E."/>
            <person name="Liimatainen K."/>
            <person name="Lipzen A."/>
            <person name="Lukacs Z."/>
            <person name="Mihaltcheva S."/>
            <person name="Morgado L.N."/>
            <person name="Niskanen T."/>
            <person name="Noordeloos M.E."/>
            <person name="Ohm R.A."/>
            <person name="Ortiz-Santana B."/>
            <person name="Ovrebo C."/>
            <person name="Racz N."/>
            <person name="Riley R."/>
            <person name="Savchenko A."/>
            <person name="Shiryaev A."/>
            <person name="Soop K."/>
            <person name="Spirin V."/>
            <person name="Szebenyi C."/>
            <person name="Tomsovsky M."/>
            <person name="Tulloss R.E."/>
            <person name="Uehling J."/>
            <person name="Grigoriev I.V."/>
            <person name="Vagvolgyi C."/>
            <person name="Papp T."/>
            <person name="Martin F.M."/>
            <person name="Miettinen O."/>
            <person name="Hibbett D.S."/>
            <person name="Nagy L.G."/>
        </authorList>
    </citation>
    <scope>NUCLEOTIDE SEQUENCE [LARGE SCALE GENOMIC DNA]</scope>
    <source>
        <strain evidence="1 2">CBS 309.79</strain>
    </source>
</reference>
<gene>
    <name evidence="1" type="ORF">BDV98DRAFT_301030</name>
</gene>
<sequence length="91" mass="10209">MSGSRGVLALLDLVFQIRGRFPEHSGVVGGECRVVQRLSVNREIVGQWRGCRCRLMKREFDEMGVDVEGDDGTVHLVLGSSRGWLRRHVTS</sequence>
<protein>
    <submittedName>
        <fullName evidence="1">Uncharacterized protein</fullName>
    </submittedName>
</protein>
<keyword evidence="2" id="KW-1185">Reference proteome</keyword>
<evidence type="ECO:0000313" key="2">
    <source>
        <dbReference type="Proteomes" id="UP000305067"/>
    </source>
</evidence>
<organism evidence="1 2">
    <name type="scientific">Pterulicium gracile</name>
    <dbReference type="NCBI Taxonomy" id="1884261"/>
    <lineage>
        <taxon>Eukaryota</taxon>
        <taxon>Fungi</taxon>
        <taxon>Dikarya</taxon>
        <taxon>Basidiomycota</taxon>
        <taxon>Agaricomycotina</taxon>
        <taxon>Agaricomycetes</taxon>
        <taxon>Agaricomycetidae</taxon>
        <taxon>Agaricales</taxon>
        <taxon>Pleurotineae</taxon>
        <taxon>Pterulaceae</taxon>
        <taxon>Pterulicium</taxon>
    </lineage>
</organism>
<proteinExistence type="predicted"/>
<accession>A0A5C3Q3U6</accession>
<dbReference type="AlphaFoldDB" id="A0A5C3Q3U6"/>
<dbReference type="EMBL" id="ML178855">
    <property type="protein sequence ID" value="TFK96775.1"/>
    <property type="molecule type" value="Genomic_DNA"/>
</dbReference>
<name>A0A5C3Q3U6_9AGAR</name>